<name>A0A834HSS0_RHYFE</name>
<comment type="caution">
    <text evidence="1">The sequence shown here is derived from an EMBL/GenBank/DDBJ whole genome shotgun (WGS) entry which is preliminary data.</text>
</comment>
<dbReference type="OrthoDB" id="6819249at2759"/>
<dbReference type="EMBL" id="JAACXV010014635">
    <property type="protein sequence ID" value="KAF7265236.1"/>
    <property type="molecule type" value="Genomic_DNA"/>
</dbReference>
<reference evidence="1" key="1">
    <citation type="submission" date="2020-08" db="EMBL/GenBank/DDBJ databases">
        <title>Genome sequencing and assembly of the red palm weevil Rhynchophorus ferrugineus.</title>
        <authorList>
            <person name="Dias G.B."/>
            <person name="Bergman C.M."/>
            <person name="Manee M."/>
        </authorList>
    </citation>
    <scope>NUCLEOTIDE SEQUENCE</scope>
    <source>
        <strain evidence="1">AA-2017</strain>
        <tissue evidence="1">Whole larva</tissue>
    </source>
</reference>
<gene>
    <name evidence="1" type="ORF">GWI33_021344</name>
</gene>
<dbReference type="Proteomes" id="UP000625711">
    <property type="component" value="Unassembled WGS sequence"/>
</dbReference>
<evidence type="ECO:0000313" key="2">
    <source>
        <dbReference type="Proteomes" id="UP000625711"/>
    </source>
</evidence>
<proteinExistence type="predicted"/>
<evidence type="ECO:0000313" key="1">
    <source>
        <dbReference type="EMBL" id="KAF7265236.1"/>
    </source>
</evidence>
<accession>A0A834HSS0</accession>
<keyword evidence="2" id="KW-1185">Reference proteome</keyword>
<sequence>MKAINLNEIRYKKFLHTWTLFNTSQGLVTITNPTLEKLKNQDVVAINYLCNSYTRYKGIILNEDVDFDKYLQVSAFLGSICTIRQDYTVIILCKDDAIIKWHYYISNYGQLEPYIITTNFQVENLCKYARAAFLLGFSNINMLKYFEKQDFVVIDDIDMVANKTIIKEICGNFHIGLTSRNFYVYPDQKLQWLMLKWSNPGCVGKFADFQELDNDNFANLRDNYKEWWIRLTWTYCDTFIKPTENEKAQLEVVLNNWKQEQGLGILEINNINLKKRKSKLDSRLKCHVSKQSYKNSNYNHKVVSETSYELIQSTSESCISKENETFCPLMVQEKDVKVSLSINKNEQVNIININTNKTNYLDKQILDNDKSYTFTSEENADSNSVDELLNDVYKLIEKVN</sequence>
<protein>
    <submittedName>
        <fullName evidence="1">Uncharacterized protein</fullName>
    </submittedName>
</protein>
<dbReference type="AlphaFoldDB" id="A0A834HSS0"/>
<organism evidence="1 2">
    <name type="scientific">Rhynchophorus ferrugineus</name>
    <name type="common">Red palm weevil</name>
    <name type="synonym">Curculio ferrugineus</name>
    <dbReference type="NCBI Taxonomy" id="354439"/>
    <lineage>
        <taxon>Eukaryota</taxon>
        <taxon>Metazoa</taxon>
        <taxon>Ecdysozoa</taxon>
        <taxon>Arthropoda</taxon>
        <taxon>Hexapoda</taxon>
        <taxon>Insecta</taxon>
        <taxon>Pterygota</taxon>
        <taxon>Neoptera</taxon>
        <taxon>Endopterygota</taxon>
        <taxon>Coleoptera</taxon>
        <taxon>Polyphaga</taxon>
        <taxon>Cucujiformia</taxon>
        <taxon>Curculionidae</taxon>
        <taxon>Dryophthorinae</taxon>
        <taxon>Rhynchophorus</taxon>
    </lineage>
</organism>